<dbReference type="STRING" id="399497.BW733_11560"/>
<dbReference type="KEGG" id="tfa:BW733_11560"/>
<dbReference type="InterPro" id="IPR016040">
    <property type="entry name" value="NAD(P)-bd_dom"/>
</dbReference>
<reference evidence="2 3" key="1">
    <citation type="journal article" date="2008" name="Int. J. Syst. Evol. Microbiol.">
        <title>Tessaracoccus flavescens sp. nov., isolated from marine sediment.</title>
        <authorList>
            <person name="Lee D.W."/>
            <person name="Lee S.D."/>
        </authorList>
    </citation>
    <scope>NUCLEOTIDE SEQUENCE [LARGE SCALE GENOMIC DNA]</scope>
    <source>
        <strain evidence="2 3">SST-39T</strain>
    </source>
</reference>
<dbReference type="EMBL" id="CP019607">
    <property type="protein sequence ID" value="AQP51368.1"/>
    <property type="molecule type" value="Genomic_DNA"/>
</dbReference>
<feature type="domain" description="NAD(P)-binding" evidence="1">
    <location>
        <begin position="15"/>
        <end position="183"/>
    </location>
</feature>
<evidence type="ECO:0000313" key="2">
    <source>
        <dbReference type="EMBL" id="AQP51368.1"/>
    </source>
</evidence>
<dbReference type="InterPro" id="IPR036291">
    <property type="entry name" value="NAD(P)-bd_dom_sf"/>
</dbReference>
<evidence type="ECO:0000259" key="1">
    <source>
        <dbReference type="Pfam" id="PF13460"/>
    </source>
</evidence>
<dbReference type="Gene3D" id="3.40.50.720">
    <property type="entry name" value="NAD(P)-binding Rossmann-like Domain"/>
    <property type="match status" value="1"/>
</dbReference>
<name>A0A1Q2CZ36_9ACTN</name>
<sequence>MTSHSRTLDPIVVTGATGSVGRAVVAGLIQAGRPVRAVSRRPDRADLPPEAQVVAGDLAEPATLEPALAGAAQLVLIALPDTVTEVVEQARGAGVEHIVVVSSGAVTAGFDTTYNLLVEQVVTASGLDWTIVRPGEFATNALLMWGPSIRSHRRVVEPFPDQPGSPIHEADIADVILADLLHPQRRGRIDTIVGPDRLTKREQVAAIEAAIGEDIELAEVTAEEARTFYRAQGGFAAYNADFLFGFESYDGVAGAIDEPRDDLTDSYLTLAEVTGSPARSFAQWAIDHASDFSTR</sequence>
<evidence type="ECO:0000313" key="3">
    <source>
        <dbReference type="Proteomes" id="UP000188235"/>
    </source>
</evidence>
<dbReference type="Pfam" id="PF13460">
    <property type="entry name" value="NAD_binding_10"/>
    <property type="match status" value="1"/>
</dbReference>
<dbReference type="SUPFAM" id="SSF51735">
    <property type="entry name" value="NAD(P)-binding Rossmann-fold domains"/>
    <property type="match status" value="1"/>
</dbReference>
<keyword evidence="3" id="KW-1185">Reference proteome</keyword>
<accession>A0A1Q2CZ36</accession>
<dbReference type="InterPro" id="IPR051604">
    <property type="entry name" value="Ergot_Alk_Oxidoreductase"/>
</dbReference>
<dbReference type="OrthoDB" id="116343at2"/>
<dbReference type="PANTHER" id="PTHR43162:SF1">
    <property type="entry name" value="PRESTALK A DIFFERENTIATION PROTEIN A"/>
    <property type="match status" value="1"/>
</dbReference>
<protein>
    <recommendedName>
        <fullName evidence="1">NAD(P)-binding domain-containing protein</fullName>
    </recommendedName>
</protein>
<gene>
    <name evidence="2" type="ORF">BW733_11560</name>
</gene>
<dbReference type="Proteomes" id="UP000188235">
    <property type="component" value="Chromosome"/>
</dbReference>
<dbReference type="RefSeq" id="WP_077350605.1">
    <property type="nucleotide sequence ID" value="NZ_CP019607.1"/>
</dbReference>
<dbReference type="AlphaFoldDB" id="A0A1Q2CZ36"/>
<dbReference type="PANTHER" id="PTHR43162">
    <property type="match status" value="1"/>
</dbReference>
<organism evidence="2 3">
    <name type="scientific">Tessaracoccus flavescens</name>
    <dbReference type="NCBI Taxonomy" id="399497"/>
    <lineage>
        <taxon>Bacteria</taxon>
        <taxon>Bacillati</taxon>
        <taxon>Actinomycetota</taxon>
        <taxon>Actinomycetes</taxon>
        <taxon>Propionibacteriales</taxon>
        <taxon>Propionibacteriaceae</taxon>
        <taxon>Tessaracoccus</taxon>
    </lineage>
</organism>
<proteinExistence type="predicted"/>